<evidence type="ECO:0000313" key="1">
    <source>
        <dbReference type="EMBL" id="TDQ66777.1"/>
    </source>
</evidence>
<evidence type="ECO:0000313" key="2">
    <source>
        <dbReference type="Proteomes" id="UP000295391"/>
    </source>
</evidence>
<dbReference type="AlphaFoldDB" id="A0A4R6VVH8"/>
<accession>A0A4R6VVH8</accession>
<dbReference type="RefSeq" id="WP_133571452.1">
    <property type="nucleotide sequence ID" value="NZ_SNYR01000001.1"/>
</dbReference>
<comment type="caution">
    <text evidence="1">The sequence shown here is derived from an EMBL/GenBank/DDBJ whole genome shotgun (WGS) entry which is preliminary data.</text>
</comment>
<name>A0A4R6VVH8_9HYPH</name>
<gene>
    <name evidence="1" type="ORF">ATL17_0781</name>
</gene>
<sequence length="171" mass="19033">MNPLIQALLAFDGKQIAPLKQGLAAAEAGDFLSLTDYFAHDNVMFQTGATWLVKGALECSKEIPANVVEAMFDAADHYAHWEPKLHALQSVQYLDVEQINRKKVAAALPVLSDDKKTLVQVWALDADVRLHIENESQLNRLRQKLNMALEAGPASLKARVRQLKDEFKALD</sequence>
<dbReference type="OrthoDB" id="7860049at2"/>
<organism evidence="1 2">
    <name type="scientific">Maritalea mobilis</name>
    <dbReference type="NCBI Taxonomy" id="483324"/>
    <lineage>
        <taxon>Bacteria</taxon>
        <taxon>Pseudomonadati</taxon>
        <taxon>Pseudomonadota</taxon>
        <taxon>Alphaproteobacteria</taxon>
        <taxon>Hyphomicrobiales</taxon>
        <taxon>Devosiaceae</taxon>
        <taxon>Maritalea</taxon>
    </lineage>
</organism>
<keyword evidence="2" id="KW-1185">Reference proteome</keyword>
<reference evidence="1 2" key="1">
    <citation type="submission" date="2019-03" db="EMBL/GenBank/DDBJ databases">
        <title>Genomic Encyclopedia of Type Strains, Phase III (KMG-III): the genomes of soil and plant-associated and newly described type strains.</title>
        <authorList>
            <person name="Whitman W."/>
        </authorList>
    </citation>
    <scope>NUCLEOTIDE SEQUENCE [LARGE SCALE GENOMIC DNA]</scope>
    <source>
        <strain evidence="1 2">CGMCC 1.7002</strain>
    </source>
</reference>
<dbReference type="Proteomes" id="UP000295391">
    <property type="component" value="Unassembled WGS sequence"/>
</dbReference>
<protein>
    <submittedName>
        <fullName evidence="1">Uncharacterized protein</fullName>
    </submittedName>
</protein>
<proteinExistence type="predicted"/>
<dbReference type="EMBL" id="SNYR01000001">
    <property type="protein sequence ID" value="TDQ66777.1"/>
    <property type="molecule type" value="Genomic_DNA"/>
</dbReference>